<feature type="binding site" evidence="17">
    <location>
        <position position="432"/>
    </location>
    <ligand>
        <name>(6S)-NADPHX</name>
        <dbReference type="ChEBI" id="CHEBI:64076"/>
    </ligand>
</feature>
<evidence type="ECO:0000313" key="23">
    <source>
        <dbReference type="Proteomes" id="UP001056535"/>
    </source>
</evidence>
<feature type="domain" description="YjeF C-terminal" evidence="20">
    <location>
        <begin position="221"/>
        <end position="488"/>
    </location>
</feature>
<evidence type="ECO:0000256" key="4">
    <source>
        <dbReference type="ARBA" id="ARBA00009524"/>
    </source>
</evidence>
<comment type="subunit">
    <text evidence="17">Homotetramer.</text>
</comment>
<evidence type="ECO:0000256" key="7">
    <source>
        <dbReference type="ARBA" id="ARBA00022840"/>
    </source>
</evidence>
<evidence type="ECO:0000256" key="9">
    <source>
        <dbReference type="ARBA" id="ARBA00022958"/>
    </source>
</evidence>
<dbReference type="SUPFAM" id="SSF53613">
    <property type="entry name" value="Ribokinase-like"/>
    <property type="match status" value="1"/>
</dbReference>
<dbReference type="NCBIfam" id="TIGR00197">
    <property type="entry name" value="yjeF_nterm"/>
    <property type="match status" value="1"/>
</dbReference>
<feature type="binding site" evidence="17">
    <location>
        <begin position="400"/>
        <end position="404"/>
    </location>
    <ligand>
        <name>AMP</name>
        <dbReference type="ChEBI" id="CHEBI:456215"/>
    </ligand>
</feature>
<dbReference type="PANTHER" id="PTHR12592">
    <property type="entry name" value="ATP-DEPENDENT (S)-NAD(P)H-HYDRATE DEHYDRATASE FAMILY MEMBER"/>
    <property type="match status" value="1"/>
</dbReference>
<keyword evidence="5 18" id="KW-0479">Metal-binding</keyword>
<dbReference type="EC" id="4.2.1.136" evidence="19"/>
<dbReference type="Gene3D" id="3.40.1190.20">
    <property type="match status" value="1"/>
</dbReference>
<dbReference type="EMBL" id="CP099490">
    <property type="protein sequence ID" value="USQ75734.1"/>
    <property type="molecule type" value="Genomic_DNA"/>
</dbReference>
<evidence type="ECO:0000256" key="8">
    <source>
        <dbReference type="ARBA" id="ARBA00022857"/>
    </source>
</evidence>
<dbReference type="GO" id="GO:0052856">
    <property type="term" value="F:NAD(P)HX epimerase activity"/>
    <property type="evidence" value="ECO:0007669"/>
    <property type="project" value="UniProtKB-EC"/>
</dbReference>
<dbReference type="Pfam" id="PF01256">
    <property type="entry name" value="Carb_kinase"/>
    <property type="match status" value="1"/>
</dbReference>
<dbReference type="PROSITE" id="PS01050">
    <property type="entry name" value="YJEF_C_2"/>
    <property type="match status" value="1"/>
</dbReference>
<sequence>MIRAFGVADVRAAEAQVMAEVEPGTLMRRAADALAVVVLARAREQAARSVAVLVGPGDNGGDALYAAAHLAEHLSVVVVQVGTAVHEGGLRAVTDAGVPRLRVARTRRALTQPVRQALEDADVVVDGLLGIGGRPGLTGAMAGLADSIPASALVIAVDLPSGADPEGIAALGRTVRADETVTFGMAKPVHVLPATRSAVGRLTTVDIGVPEPEHAAVEQLTRADVAHLWPVPGPSDDKYSRGVLGVVAGSSRYPGAAVLAVTAAIEAGAGMVRYIGPDAAAQQVLVASPESVPGQGQVQAWVIGPGVPTDETTLDVRRQVEACRQALASDLPCVVDAGALDLVDGPREAPTLLTPHAGELARLLSRLEPGRVYHRSQIAAAPVEHTRRVAELTGATVLLKGATTLVVSPDTDRPLRCQSDAPAWLATAGAGDVLAGLVGTLVAAGLDPLDAGALAALIHGRAARRANPGGPVRALRVAQAIAETVASDLTPG</sequence>
<keyword evidence="8 17" id="KW-0521">NADP</keyword>
<keyword evidence="11 18" id="KW-0413">Isomerase</keyword>
<dbReference type="CDD" id="cd01171">
    <property type="entry name" value="YXKO-related"/>
    <property type="match status" value="1"/>
</dbReference>
<feature type="binding site" evidence="17">
    <location>
        <position position="356"/>
    </location>
    <ligand>
        <name>(6S)-NADPHX</name>
        <dbReference type="ChEBI" id="CHEBI:64076"/>
    </ligand>
</feature>
<dbReference type="PROSITE" id="PS51383">
    <property type="entry name" value="YJEF_C_3"/>
    <property type="match status" value="1"/>
</dbReference>
<feature type="binding site" evidence="18">
    <location>
        <begin position="58"/>
        <end position="62"/>
    </location>
    <ligand>
        <name>(6S)-NADPHX</name>
        <dbReference type="ChEBI" id="CHEBI:64076"/>
    </ligand>
</feature>
<evidence type="ECO:0000256" key="1">
    <source>
        <dbReference type="ARBA" id="ARBA00000013"/>
    </source>
</evidence>
<evidence type="ECO:0000256" key="17">
    <source>
        <dbReference type="HAMAP-Rule" id="MF_01965"/>
    </source>
</evidence>
<dbReference type="PROSITE" id="PS51385">
    <property type="entry name" value="YJEF_N"/>
    <property type="match status" value="1"/>
</dbReference>
<comment type="function">
    <text evidence="14 19">Bifunctional enzyme that catalyzes the epimerization of the S- and R-forms of NAD(P)HX and the dehydration of the S-form of NAD(P)HX at the expense of ADP, which is converted to AMP. This allows the repair of both epimers of NAD(P)HX, a damaged form of NAD(P)H that is a result of enzymatic or heat-dependent hydration.</text>
</comment>
<comment type="catalytic activity">
    <reaction evidence="15 17 19">
        <text>(6S)-NADHX + ADP = AMP + phosphate + NADH + H(+)</text>
        <dbReference type="Rhea" id="RHEA:32223"/>
        <dbReference type="ChEBI" id="CHEBI:15378"/>
        <dbReference type="ChEBI" id="CHEBI:43474"/>
        <dbReference type="ChEBI" id="CHEBI:57945"/>
        <dbReference type="ChEBI" id="CHEBI:64074"/>
        <dbReference type="ChEBI" id="CHEBI:456215"/>
        <dbReference type="ChEBI" id="CHEBI:456216"/>
        <dbReference type="EC" id="4.2.1.136"/>
    </reaction>
</comment>
<evidence type="ECO:0000259" key="21">
    <source>
        <dbReference type="PROSITE" id="PS51385"/>
    </source>
</evidence>
<feature type="binding site" evidence="18">
    <location>
        <position position="59"/>
    </location>
    <ligand>
        <name>K(+)</name>
        <dbReference type="ChEBI" id="CHEBI:29103"/>
    </ligand>
</feature>
<comment type="similarity">
    <text evidence="18">Belongs to the NnrE/AIBP family.</text>
</comment>
<comment type="catalytic activity">
    <reaction evidence="1 18 19">
        <text>(6R)-NADHX = (6S)-NADHX</text>
        <dbReference type="Rhea" id="RHEA:32215"/>
        <dbReference type="ChEBI" id="CHEBI:64074"/>
        <dbReference type="ChEBI" id="CHEBI:64075"/>
        <dbReference type="EC" id="5.1.99.6"/>
    </reaction>
</comment>
<feature type="binding site" evidence="17">
    <location>
        <position position="306"/>
    </location>
    <ligand>
        <name>(6S)-NADPHX</name>
        <dbReference type="ChEBI" id="CHEBI:64076"/>
    </ligand>
</feature>
<dbReference type="InterPro" id="IPR000631">
    <property type="entry name" value="CARKD"/>
</dbReference>
<evidence type="ECO:0000256" key="16">
    <source>
        <dbReference type="ARBA" id="ARBA00049209"/>
    </source>
</evidence>
<evidence type="ECO:0000256" key="18">
    <source>
        <dbReference type="HAMAP-Rule" id="MF_01966"/>
    </source>
</evidence>
<keyword evidence="6 17" id="KW-0547">Nucleotide-binding</keyword>
<name>A0ABY4YGE0_9MICO</name>
<dbReference type="PANTHER" id="PTHR12592:SF0">
    <property type="entry name" value="ATP-DEPENDENT (S)-NAD(P)H-HYDRATE DEHYDRATASE"/>
    <property type="match status" value="1"/>
</dbReference>
<organism evidence="22 23">
    <name type="scientific">Ornithinimicrobium cryptoxanthini</name>
    <dbReference type="NCBI Taxonomy" id="2934161"/>
    <lineage>
        <taxon>Bacteria</taxon>
        <taxon>Bacillati</taxon>
        <taxon>Actinomycetota</taxon>
        <taxon>Actinomycetes</taxon>
        <taxon>Micrococcales</taxon>
        <taxon>Ornithinimicrobiaceae</taxon>
        <taxon>Ornithinimicrobium</taxon>
    </lineage>
</organism>
<evidence type="ECO:0000313" key="22">
    <source>
        <dbReference type="EMBL" id="USQ75734.1"/>
    </source>
</evidence>
<comment type="cofactor">
    <cofactor evidence="18 19">
        <name>K(+)</name>
        <dbReference type="ChEBI" id="CHEBI:29103"/>
    </cofactor>
    <text evidence="18 19">Binds 1 potassium ion per subunit.</text>
</comment>
<dbReference type="EC" id="5.1.99.6" evidence="19"/>
<dbReference type="InterPro" id="IPR036652">
    <property type="entry name" value="YjeF_N_dom_sf"/>
</dbReference>
<dbReference type="Gene3D" id="3.40.50.10260">
    <property type="entry name" value="YjeF N-terminal domain"/>
    <property type="match status" value="1"/>
</dbReference>
<keyword evidence="12 17" id="KW-0456">Lyase</keyword>
<evidence type="ECO:0000256" key="12">
    <source>
        <dbReference type="ARBA" id="ARBA00023239"/>
    </source>
</evidence>
<reference evidence="22" key="1">
    <citation type="submission" date="2022-06" db="EMBL/GenBank/DDBJ databases">
        <title>Ornithinimicrobium JY.X270.</title>
        <authorList>
            <person name="Huang Y."/>
        </authorList>
    </citation>
    <scope>NUCLEOTIDE SEQUENCE</scope>
    <source>
        <strain evidence="22">JY.X270</strain>
    </source>
</reference>
<comment type="function">
    <text evidence="18">Catalyzes the epimerization of the S- and R-forms of NAD(P)HX, a damaged form of NAD(P)H that is a result of enzymatic or heat-dependent hydration. This is a prerequisite for the S-specific NAD(P)H-hydrate dehydratase to allow the repair of both epimers of NAD(P)HX.</text>
</comment>
<comment type="cofactor">
    <cofactor evidence="17">
        <name>Mg(2+)</name>
        <dbReference type="ChEBI" id="CHEBI:18420"/>
    </cofactor>
</comment>
<dbReference type="PIRSF" id="PIRSF017184">
    <property type="entry name" value="Nnr"/>
    <property type="match status" value="1"/>
</dbReference>
<accession>A0ABY4YGE0</accession>
<evidence type="ECO:0000256" key="3">
    <source>
        <dbReference type="ARBA" id="ARBA00006001"/>
    </source>
</evidence>
<protein>
    <recommendedName>
        <fullName evidence="19">Bifunctional NAD(P)H-hydrate repair enzyme</fullName>
    </recommendedName>
    <alternativeName>
        <fullName evidence="19">Nicotinamide nucleotide repair protein</fullName>
    </alternativeName>
    <domain>
        <recommendedName>
            <fullName evidence="19">ADP-dependent (S)-NAD(P)H-hydrate dehydratase</fullName>
            <ecNumber evidence="19">4.2.1.136</ecNumber>
        </recommendedName>
        <alternativeName>
            <fullName evidence="19">ADP-dependent NAD(P)HX dehydratase</fullName>
        </alternativeName>
    </domain>
    <domain>
        <recommendedName>
            <fullName evidence="19">NAD(P)H-hydrate epimerase</fullName>
            <ecNumber evidence="19">5.1.99.6</ecNumber>
        </recommendedName>
    </domain>
</protein>
<feature type="binding site" evidence="18">
    <location>
        <position position="126"/>
    </location>
    <ligand>
        <name>K(+)</name>
        <dbReference type="ChEBI" id="CHEBI:29103"/>
    </ligand>
</feature>
<evidence type="ECO:0000256" key="13">
    <source>
        <dbReference type="ARBA" id="ARBA00023268"/>
    </source>
</evidence>
<comment type="similarity">
    <text evidence="3 19">In the N-terminal section; belongs to the NnrE/AIBP family.</text>
</comment>
<dbReference type="RefSeq" id="WP_252620183.1">
    <property type="nucleotide sequence ID" value="NZ_CP099490.1"/>
</dbReference>
<comment type="similarity">
    <text evidence="4 19">In the C-terminal section; belongs to the NnrD/CARKD family.</text>
</comment>
<keyword evidence="23" id="KW-1185">Reference proteome</keyword>
<feature type="binding site" evidence="17">
    <location>
        <position position="256"/>
    </location>
    <ligand>
        <name>(6S)-NADPHX</name>
        <dbReference type="ChEBI" id="CHEBI:64076"/>
    </ligand>
</feature>
<comment type="similarity">
    <text evidence="17">Belongs to the NnrD/CARKD family.</text>
</comment>
<feature type="domain" description="YjeF N-terminal" evidence="21">
    <location>
        <begin position="10"/>
        <end position="215"/>
    </location>
</feature>
<evidence type="ECO:0000256" key="10">
    <source>
        <dbReference type="ARBA" id="ARBA00023027"/>
    </source>
</evidence>
<gene>
    <name evidence="17" type="primary">nnrD</name>
    <name evidence="18" type="synonym">nnrE</name>
    <name evidence="22" type="ORF">NF557_14135</name>
</gene>
<feature type="binding site" evidence="18">
    <location>
        <begin position="130"/>
        <end position="136"/>
    </location>
    <ligand>
        <name>(6S)-NADPHX</name>
        <dbReference type="ChEBI" id="CHEBI:64076"/>
    </ligand>
</feature>
<keyword evidence="10 17" id="KW-0520">NAD</keyword>
<evidence type="ECO:0000256" key="2">
    <source>
        <dbReference type="ARBA" id="ARBA00000909"/>
    </source>
</evidence>
<feature type="binding site" evidence="17">
    <location>
        <position position="431"/>
    </location>
    <ligand>
        <name>AMP</name>
        <dbReference type="ChEBI" id="CHEBI:456215"/>
    </ligand>
</feature>
<evidence type="ECO:0000256" key="14">
    <source>
        <dbReference type="ARBA" id="ARBA00025153"/>
    </source>
</evidence>
<dbReference type="Proteomes" id="UP001056535">
    <property type="component" value="Chromosome"/>
</dbReference>
<evidence type="ECO:0000256" key="19">
    <source>
        <dbReference type="PIRNR" id="PIRNR017184"/>
    </source>
</evidence>
<dbReference type="HAMAP" id="MF_01965">
    <property type="entry name" value="NADHX_dehydratase"/>
    <property type="match status" value="1"/>
</dbReference>
<comment type="caution">
    <text evidence="18">Lacks conserved residue(s) required for the propagation of feature annotation.</text>
</comment>
<dbReference type="InterPro" id="IPR004443">
    <property type="entry name" value="YjeF_N_dom"/>
</dbReference>
<keyword evidence="7 17" id="KW-0067">ATP-binding</keyword>
<feature type="binding site" evidence="18">
    <location>
        <position position="161"/>
    </location>
    <ligand>
        <name>K(+)</name>
        <dbReference type="ChEBI" id="CHEBI:29103"/>
    </ligand>
</feature>
<proteinExistence type="inferred from homology"/>
<dbReference type="Pfam" id="PF03853">
    <property type="entry name" value="YjeF_N"/>
    <property type="match status" value="1"/>
</dbReference>
<feature type="binding site" evidence="18">
    <location>
        <position position="158"/>
    </location>
    <ligand>
        <name>(6S)-NADPHX</name>
        <dbReference type="ChEBI" id="CHEBI:64076"/>
    </ligand>
</feature>
<keyword evidence="9 18" id="KW-0630">Potassium</keyword>
<evidence type="ECO:0000256" key="5">
    <source>
        <dbReference type="ARBA" id="ARBA00022723"/>
    </source>
</evidence>
<evidence type="ECO:0000256" key="6">
    <source>
        <dbReference type="ARBA" id="ARBA00022741"/>
    </source>
</evidence>
<comment type="catalytic activity">
    <reaction evidence="16 17 19">
        <text>(6S)-NADPHX + ADP = AMP + phosphate + NADPH + H(+)</text>
        <dbReference type="Rhea" id="RHEA:32235"/>
        <dbReference type="ChEBI" id="CHEBI:15378"/>
        <dbReference type="ChEBI" id="CHEBI:43474"/>
        <dbReference type="ChEBI" id="CHEBI:57783"/>
        <dbReference type="ChEBI" id="CHEBI:64076"/>
        <dbReference type="ChEBI" id="CHEBI:456215"/>
        <dbReference type="ChEBI" id="CHEBI:456216"/>
        <dbReference type="EC" id="4.2.1.136"/>
    </reaction>
</comment>
<dbReference type="InterPro" id="IPR029056">
    <property type="entry name" value="Ribokinase-like"/>
</dbReference>
<keyword evidence="13" id="KW-0511">Multifunctional enzyme</keyword>
<dbReference type="SUPFAM" id="SSF64153">
    <property type="entry name" value="YjeF N-terminal domain-like"/>
    <property type="match status" value="1"/>
</dbReference>
<comment type="function">
    <text evidence="17">Catalyzes the dehydration of the S-form of NAD(P)HX at the expense of ADP, which is converted to AMP. Together with NAD(P)HX epimerase, which catalyzes the epimerization of the S- and R-forms, the enzyme allows the repair of both epimers of NAD(P)HX, a damaged form of NAD(P)H that is a result of enzymatic or heat-dependent hydration.</text>
</comment>
<evidence type="ECO:0000256" key="11">
    <source>
        <dbReference type="ARBA" id="ARBA00023235"/>
    </source>
</evidence>
<dbReference type="InterPro" id="IPR017953">
    <property type="entry name" value="Carbohydrate_kinase_pred_CS"/>
</dbReference>
<comment type="catalytic activity">
    <reaction evidence="2 18 19">
        <text>(6R)-NADPHX = (6S)-NADPHX</text>
        <dbReference type="Rhea" id="RHEA:32227"/>
        <dbReference type="ChEBI" id="CHEBI:64076"/>
        <dbReference type="ChEBI" id="CHEBI:64077"/>
        <dbReference type="EC" id="5.1.99.6"/>
    </reaction>
</comment>
<dbReference type="HAMAP" id="MF_01966">
    <property type="entry name" value="NADHX_epimerase"/>
    <property type="match status" value="1"/>
</dbReference>
<evidence type="ECO:0000259" key="20">
    <source>
        <dbReference type="PROSITE" id="PS51383"/>
    </source>
</evidence>
<evidence type="ECO:0000256" key="15">
    <source>
        <dbReference type="ARBA" id="ARBA00048238"/>
    </source>
</evidence>
<dbReference type="InterPro" id="IPR030677">
    <property type="entry name" value="Nnr"/>
</dbReference>